<dbReference type="OrthoDB" id="2432692at2759"/>
<evidence type="ECO:0000313" key="2">
    <source>
        <dbReference type="EMBL" id="CAG8545767.1"/>
    </source>
</evidence>
<accession>A0A9N9AZW5</accession>
<feature type="region of interest" description="Disordered" evidence="1">
    <location>
        <begin position="1"/>
        <end position="26"/>
    </location>
</feature>
<gene>
    <name evidence="2" type="ORF">RFULGI_LOCUS4424</name>
</gene>
<comment type="caution">
    <text evidence="2">The sequence shown here is derived from an EMBL/GenBank/DDBJ whole genome shotgun (WGS) entry which is preliminary data.</text>
</comment>
<dbReference type="Proteomes" id="UP000789396">
    <property type="component" value="Unassembled WGS sequence"/>
</dbReference>
<protein>
    <submittedName>
        <fullName evidence="2">4065_t:CDS:1</fullName>
    </submittedName>
</protein>
<name>A0A9N9AZW5_9GLOM</name>
<evidence type="ECO:0000256" key="1">
    <source>
        <dbReference type="SAM" id="MobiDB-lite"/>
    </source>
</evidence>
<keyword evidence="3" id="KW-1185">Reference proteome</keyword>
<dbReference type="EMBL" id="CAJVPZ010004415">
    <property type="protein sequence ID" value="CAG8545767.1"/>
    <property type="molecule type" value="Genomic_DNA"/>
</dbReference>
<dbReference type="AlphaFoldDB" id="A0A9N9AZW5"/>
<organism evidence="2 3">
    <name type="scientific">Racocetra fulgida</name>
    <dbReference type="NCBI Taxonomy" id="60492"/>
    <lineage>
        <taxon>Eukaryota</taxon>
        <taxon>Fungi</taxon>
        <taxon>Fungi incertae sedis</taxon>
        <taxon>Mucoromycota</taxon>
        <taxon>Glomeromycotina</taxon>
        <taxon>Glomeromycetes</taxon>
        <taxon>Diversisporales</taxon>
        <taxon>Gigasporaceae</taxon>
        <taxon>Racocetra</taxon>
    </lineage>
</organism>
<evidence type="ECO:0000313" key="3">
    <source>
        <dbReference type="Proteomes" id="UP000789396"/>
    </source>
</evidence>
<sequence>MGSSKEFSEDLSDPSDPSGIIKATRAGSRKRKIKEALQDYSADYNDTRDGFLKKIRTKLNEDVKKNSESVVDNFLDADIKAFRKYFQVPLAIFGLSSEVYSCLKQAATSTSVNNRDLEHLKDAEVIKHMIPMEYKIEE</sequence>
<reference evidence="2" key="1">
    <citation type="submission" date="2021-06" db="EMBL/GenBank/DDBJ databases">
        <authorList>
            <person name="Kallberg Y."/>
            <person name="Tangrot J."/>
            <person name="Rosling A."/>
        </authorList>
    </citation>
    <scope>NUCLEOTIDE SEQUENCE</scope>
    <source>
        <strain evidence="2">IN212</strain>
    </source>
</reference>
<proteinExistence type="predicted"/>